<feature type="domain" description="Carrier" evidence="1">
    <location>
        <begin position="29"/>
        <end position="81"/>
    </location>
</feature>
<comment type="caution">
    <text evidence="2">The sequence shown here is derived from an EMBL/GenBank/DDBJ whole genome shotgun (WGS) entry which is preliminary data.</text>
</comment>
<dbReference type="Proteomes" id="UP001519332">
    <property type="component" value="Unassembled WGS sequence"/>
</dbReference>
<dbReference type="SUPFAM" id="SSF47336">
    <property type="entry name" value="ACP-like"/>
    <property type="match status" value="1"/>
</dbReference>
<protein>
    <submittedName>
        <fullName evidence="2">Acyl carrier protein</fullName>
    </submittedName>
</protein>
<evidence type="ECO:0000313" key="3">
    <source>
        <dbReference type="Proteomes" id="UP001519332"/>
    </source>
</evidence>
<name>A0ABS4TWA3_9PSEU</name>
<keyword evidence="3" id="KW-1185">Reference proteome</keyword>
<dbReference type="Gene3D" id="1.10.1200.10">
    <property type="entry name" value="ACP-like"/>
    <property type="match status" value="1"/>
</dbReference>
<accession>A0ABS4TWA3</accession>
<evidence type="ECO:0000313" key="2">
    <source>
        <dbReference type="EMBL" id="MBP2328677.1"/>
    </source>
</evidence>
<dbReference type="EMBL" id="JAGINW010000001">
    <property type="protein sequence ID" value="MBP2328677.1"/>
    <property type="molecule type" value="Genomic_DNA"/>
</dbReference>
<organism evidence="2 3">
    <name type="scientific">Kibdelosporangium banguiense</name>
    <dbReference type="NCBI Taxonomy" id="1365924"/>
    <lineage>
        <taxon>Bacteria</taxon>
        <taxon>Bacillati</taxon>
        <taxon>Actinomycetota</taxon>
        <taxon>Actinomycetes</taxon>
        <taxon>Pseudonocardiales</taxon>
        <taxon>Pseudonocardiaceae</taxon>
        <taxon>Kibdelosporangium</taxon>
    </lineage>
</organism>
<proteinExistence type="predicted"/>
<sequence length="90" mass="9876">MSVESREVVVGSLTRYIESHLLDGDSSIGLTVETPLLEWGVLNSIETARLVAHIRDEFGVRVPPAKMVSKHFSNIDRIADLVCSLGQNEA</sequence>
<reference evidence="2 3" key="1">
    <citation type="submission" date="2021-03" db="EMBL/GenBank/DDBJ databases">
        <title>Sequencing the genomes of 1000 actinobacteria strains.</title>
        <authorList>
            <person name="Klenk H.-P."/>
        </authorList>
    </citation>
    <scope>NUCLEOTIDE SEQUENCE [LARGE SCALE GENOMIC DNA]</scope>
    <source>
        <strain evidence="2 3">DSM 46670</strain>
    </source>
</reference>
<dbReference type="RefSeq" id="WP_209645622.1">
    <property type="nucleotide sequence ID" value="NZ_JAGINW010000001.1"/>
</dbReference>
<gene>
    <name evidence="2" type="ORF">JOF56_009062</name>
</gene>
<dbReference type="InterPro" id="IPR009081">
    <property type="entry name" value="PP-bd_ACP"/>
</dbReference>
<evidence type="ECO:0000259" key="1">
    <source>
        <dbReference type="Pfam" id="PF00550"/>
    </source>
</evidence>
<dbReference type="Pfam" id="PF00550">
    <property type="entry name" value="PP-binding"/>
    <property type="match status" value="1"/>
</dbReference>
<dbReference type="InterPro" id="IPR036736">
    <property type="entry name" value="ACP-like_sf"/>
</dbReference>